<dbReference type="GO" id="GO:0000105">
    <property type="term" value="P:L-histidine biosynthetic process"/>
    <property type="evidence" value="ECO:0007669"/>
    <property type="project" value="UniProtKB-KW"/>
</dbReference>
<reference evidence="12 13" key="1">
    <citation type="submission" date="2017-09" db="EMBL/GenBank/DDBJ databases">
        <title>Depth-based differentiation of microbial function through sediment-hosted aquifers and enrichment of novel symbionts in the deep terrestrial subsurface.</title>
        <authorList>
            <person name="Probst A.J."/>
            <person name="Ladd B."/>
            <person name="Jarett J.K."/>
            <person name="Geller-Mcgrath D.E."/>
            <person name="Sieber C.M."/>
            <person name="Emerson J.B."/>
            <person name="Anantharaman K."/>
            <person name="Thomas B.C."/>
            <person name="Malmstrom R."/>
            <person name="Stieglmeier M."/>
            <person name="Klingl A."/>
            <person name="Woyke T."/>
            <person name="Ryan C.M."/>
            <person name="Banfield J.F."/>
        </authorList>
    </citation>
    <scope>NUCLEOTIDE SEQUENCE [LARGE SCALE GENOMIC DNA]</scope>
    <source>
        <strain evidence="12">CG10_big_fil_rev_8_21_14_0_10_48_11</strain>
    </source>
</reference>
<comment type="caution">
    <text evidence="9">Lacks conserved residue(s) required for the propagation of feature annotation.</text>
</comment>
<evidence type="ECO:0000256" key="5">
    <source>
        <dbReference type="ARBA" id="ARBA00022857"/>
    </source>
</evidence>
<evidence type="ECO:0000256" key="8">
    <source>
        <dbReference type="ARBA" id="ARBA00023268"/>
    </source>
</evidence>
<name>A0A2M8LDQ0_9BACT</name>
<dbReference type="GO" id="GO:0009086">
    <property type="term" value="P:methionine biosynthetic process"/>
    <property type="evidence" value="ECO:0007669"/>
    <property type="project" value="UniProtKB-KW"/>
</dbReference>
<protein>
    <recommendedName>
        <fullName evidence="9">Bifunctional protein FolD</fullName>
    </recommendedName>
    <domain>
        <recommendedName>
            <fullName evidence="9">Methylenetetrahydrofolate dehydrogenase</fullName>
            <ecNumber evidence="9">1.5.1.5</ecNumber>
        </recommendedName>
    </domain>
    <domain>
        <recommendedName>
            <fullName evidence="9">Methenyltetrahydrofolate cyclohydrolase</fullName>
            <ecNumber evidence="9">3.5.4.9</ecNumber>
        </recommendedName>
    </domain>
</protein>
<dbReference type="Pfam" id="PF00763">
    <property type="entry name" value="THF_DHG_CYH"/>
    <property type="match status" value="1"/>
</dbReference>
<comment type="similarity">
    <text evidence="9">Belongs to the tetrahydrofolate dehydrogenase/cyclohydrolase family.</text>
</comment>
<evidence type="ECO:0000256" key="4">
    <source>
        <dbReference type="ARBA" id="ARBA00022801"/>
    </source>
</evidence>
<evidence type="ECO:0000259" key="11">
    <source>
        <dbReference type="Pfam" id="PF02882"/>
    </source>
</evidence>
<dbReference type="PANTHER" id="PTHR48099">
    <property type="entry name" value="C-1-TETRAHYDROFOLATE SYNTHASE, CYTOPLASMIC-RELATED"/>
    <property type="match status" value="1"/>
</dbReference>
<dbReference type="InterPro" id="IPR046346">
    <property type="entry name" value="Aminoacid_DH-like_N_sf"/>
</dbReference>
<keyword evidence="9" id="KW-0028">Amino-acid biosynthesis</keyword>
<comment type="catalytic activity">
    <reaction evidence="9">
        <text>(6R)-5,10-methenyltetrahydrofolate + H2O = (6R)-10-formyltetrahydrofolate + H(+)</text>
        <dbReference type="Rhea" id="RHEA:23700"/>
        <dbReference type="ChEBI" id="CHEBI:15377"/>
        <dbReference type="ChEBI" id="CHEBI:15378"/>
        <dbReference type="ChEBI" id="CHEBI:57455"/>
        <dbReference type="ChEBI" id="CHEBI:195366"/>
        <dbReference type="EC" id="3.5.4.9"/>
    </reaction>
</comment>
<keyword evidence="3 9" id="KW-0658">Purine biosynthesis</keyword>
<evidence type="ECO:0000313" key="13">
    <source>
        <dbReference type="Proteomes" id="UP000231152"/>
    </source>
</evidence>
<dbReference type="PANTHER" id="PTHR48099:SF5">
    <property type="entry name" value="C-1-TETRAHYDROFOLATE SYNTHASE, CYTOPLASMIC"/>
    <property type="match status" value="1"/>
</dbReference>
<dbReference type="GO" id="GO:0004488">
    <property type="term" value="F:methylenetetrahydrofolate dehydrogenase (NADP+) activity"/>
    <property type="evidence" value="ECO:0007669"/>
    <property type="project" value="UniProtKB-UniRule"/>
</dbReference>
<dbReference type="SUPFAM" id="SSF51735">
    <property type="entry name" value="NAD(P)-binding Rossmann-fold domains"/>
    <property type="match status" value="1"/>
</dbReference>
<comment type="catalytic activity">
    <reaction evidence="9">
        <text>(6R)-5,10-methylene-5,6,7,8-tetrahydrofolate + NADP(+) = (6R)-5,10-methenyltetrahydrofolate + NADPH</text>
        <dbReference type="Rhea" id="RHEA:22812"/>
        <dbReference type="ChEBI" id="CHEBI:15636"/>
        <dbReference type="ChEBI" id="CHEBI:57455"/>
        <dbReference type="ChEBI" id="CHEBI:57783"/>
        <dbReference type="ChEBI" id="CHEBI:58349"/>
        <dbReference type="EC" id="1.5.1.5"/>
    </reaction>
</comment>
<gene>
    <name evidence="9" type="primary">folD</name>
    <name evidence="12" type="ORF">COV04_04050</name>
</gene>
<accession>A0A2M8LDQ0</accession>
<evidence type="ECO:0000256" key="7">
    <source>
        <dbReference type="ARBA" id="ARBA00023167"/>
    </source>
</evidence>
<evidence type="ECO:0000256" key="1">
    <source>
        <dbReference type="ARBA" id="ARBA00004777"/>
    </source>
</evidence>
<sequence length="299" mass="32346">MNSIDGKKIASGIDAEITRQLTTLERSLSFHCLLVGDDPASHLYVRRKEKMAQDLGISFTLHHLAAEATVEIITEKTRELNLLPDGYIIQLPLPTKLREKTNDLLQQIDPARDVDGLTKINRERFLNDTPGSFLPTPVAAVMALVYSLSGDDGYRYLPFYHQGSIGKVNEDLFGKQAIVISDGDVFGPTLRVALARAGMQVEVVRSDDATLVKKTERADLLVSAVGKPGSITGNMLKRGVVGIDVGTTLVNGRTKGDFDWESVSAIASAATPVPGGVGPVTVAMLYANLLYLAKRQDEG</sequence>
<comment type="subunit">
    <text evidence="9">Homodimer.</text>
</comment>
<dbReference type="InterPro" id="IPR036291">
    <property type="entry name" value="NAD(P)-bd_dom_sf"/>
</dbReference>
<feature type="domain" description="Tetrahydrofolate dehydrogenase/cyclohydrolase NAD(P)-binding" evidence="11">
    <location>
        <begin position="168"/>
        <end position="296"/>
    </location>
</feature>
<dbReference type="GO" id="GO:0005829">
    <property type="term" value="C:cytosol"/>
    <property type="evidence" value="ECO:0007669"/>
    <property type="project" value="TreeGrafter"/>
</dbReference>
<dbReference type="SUPFAM" id="SSF53223">
    <property type="entry name" value="Aminoacid dehydrogenase-like, N-terminal domain"/>
    <property type="match status" value="1"/>
</dbReference>
<dbReference type="Pfam" id="PF02882">
    <property type="entry name" value="THF_DHG_CYH_C"/>
    <property type="match status" value="1"/>
</dbReference>
<keyword evidence="6 9" id="KW-0560">Oxidoreductase</keyword>
<evidence type="ECO:0000256" key="2">
    <source>
        <dbReference type="ARBA" id="ARBA00022563"/>
    </source>
</evidence>
<dbReference type="InterPro" id="IPR000672">
    <property type="entry name" value="THF_DH/CycHdrlase"/>
</dbReference>
<keyword evidence="7 9" id="KW-0486">Methionine biosynthesis</keyword>
<keyword evidence="9" id="KW-0368">Histidine biosynthesis</keyword>
<proteinExistence type="inferred from homology"/>
<comment type="caution">
    <text evidence="12">The sequence shown here is derived from an EMBL/GenBank/DDBJ whole genome shotgun (WGS) entry which is preliminary data.</text>
</comment>
<dbReference type="Proteomes" id="UP000231152">
    <property type="component" value="Unassembled WGS sequence"/>
</dbReference>
<dbReference type="PRINTS" id="PR00085">
    <property type="entry name" value="THFDHDRGNASE"/>
</dbReference>
<dbReference type="EMBL" id="PFET01000013">
    <property type="protein sequence ID" value="PJE75572.1"/>
    <property type="molecule type" value="Genomic_DNA"/>
</dbReference>
<evidence type="ECO:0000256" key="6">
    <source>
        <dbReference type="ARBA" id="ARBA00023002"/>
    </source>
</evidence>
<dbReference type="HAMAP" id="MF_01576">
    <property type="entry name" value="THF_DHG_CYH"/>
    <property type="match status" value="1"/>
</dbReference>
<comment type="pathway">
    <text evidence="1 9">One-carbon metabolism; tetrahydrofolate interconversion.</text>
</comment>
<dbReference type="Gene3D" id="3.40.50.720">
    <property type="entry name" value="NAD(P)-binding Rossmann-like Domain"/>
    <property type="match status" value="1"/>
</dbReference>
<keyword evidence="4 9" id="KW-0378">Hydrolase</keyword>
<keyword evidence="2 9" id="KW-0554">One-carbon metabolism</keyword>
<evidence type="ECO:0000256" key="9">
    <source>
        <dbReference type="HAMAP-Rule" id="MF_01576"/>
    </source>
</evidence>
<dbReference type="GO" id="GO:0004477">
    <property type="term" value="F:methenyltetrahydrofolate cyclohydrolase activity"/>
    <property type="evidence" value="ECO:0007669"/>
    <property type="project" value="UniProtKB-UniRule"/>
</dbReference>
<dbReference type="EC" id="1.5.1.5" evidence="9"/>
<evidence type="ECO:0000256" key="3">
    <source>
        <dbReference type="ARBA" id="ARBA00022755"/>
    </source>
</evidence>
<feature type="binding site" evidence="9">
    <location>
        <position position="247"/>
    </location>
    <ligand>
        <name>NADP(+)</name>
        <dbReference type="ChEBI" id="CHEBI:58349"/>
    </ligand>
</feature>
<comment type="function">
    <text evidence="9">Catalyzes the oxidation of 5,10-methylenetetrahydrofolate to 5,10-methenyltetrahydrofolate and then the hydrolysis of 5,10-methenyltetrahydrofolate to 10-formyltetrahydrofolate.</text>
</comment>
<feature type="domain" description="Tetrahydrofolate dehydrogenase/cyclohydrolase catalytic" evidence="10">
    <location>
        <begin position="4"/>
        <end position="115"/>
    </location>
</feature>
<dbReference type="InterPro" id="IPR020631">
    <property type="entry name" value="THF_DH/CycHdrlase_NAD-bd_dom"/>
</dbReference>
<evidence type="ECO:0000313" key="12">
    <source>
        <dbReference type="EMBL" id="PJE75572.1"/>
    </source>
</evidence>
<dbReference type="UniPathway" id="UPA00193"/>
<keyword evidence="8 9" id="KW-0511">Multifunctional enzyme</keyword>
<keyword evidence="5 9" id="KW-0521">NADP</keyword>
<organism evidence="12 13">
    <name type="scientific">Candidatus Uhrbacteria bacterium CG10_big_fil_rev_8_21_14_0_10_48_11</name>
    <dbReference type="NCBI Taxonomy" id="1975037"/>
    <lineage>
        <taxon>Bacteria</taxon>
        <taxon>Candidatus Uhriibacteriota</taxon>
    </lineage>
</organism>
<dbReference type="GO" id="GO:0006164">
    <property type="term" value="P:purine nucleotide biosynthetic process"/>
    <property type="evidence" value="ECO:0007669"/>
    <property type="project" value="UniProtKB-KW"/>
</dbReference>
<dbReference type="Gene3D" id="3.40.50.10860">
    <property type="entry name" value="Leucine Dehydrogenase, chain A, domain 1"/>
    <property type="match status" value="1"/>
</dbReference>
<dbReference type="AlphaFoldDB" id="A0A2M8LDQ0"/>
<evidence type="ECO:0000259" key="10">
    <source>
        <dbReference type="Pfam" id="PF00763"/>
    </source>
</evidence>
<dbReference type="GO" id="GO:0035999">
    <property type="term" value="P:tetrahydrofolate interconversion"/>
    <property type="evidence" value="ECO:0007669"/>
    <property type="project" value="UniProtKB-UniRule"/>
</dbReference>
<dbReference type="EC" id="3.5.4.9" evidence="9"/>
<dbReference type="InterPro" id="IPR020630">
    <property type="entry name" value="THF_DH/CycHdrlase_cat_dom"/>
</dbReference>